<keyword evidence="5" id="KW-1185">Reference proteome</keyword>
<dbReference type="PANTHER" id="PTHR47672">
    <property type="entry name" value="E3 UBIQUITIN-PROTEIN LIGASE SNT2"/>
    <property type="match status" value="1"/>
</dbReference>
<dbReference type="Proteomes" id="UP000054821">
    <property type="component" value="Unassembled WGS sequence"/>
</dbReference>
<accession>A0A2K0TB44</accession>
<dbReference type="EMBL" id="JPDN02000045">
    <property type="protein sequence ID" value="PON21795.1"/>
    <property type="molecule type" value="Genomic_DNA"/>
</dbReference>
<dbReference type="SMART" id="SM00439">
    <property type="entry name" value="BAH"/>
    <property type="match status" value="1"/>
</dbReference>
<feature type="domain" description="BAH" evidence="2">
    <location>
        <begin position="223"/>
        <end position="341"/>
    </location>
</feature>
<dbReference type="STRING" id="398673.A0A2K0TB44"/>
<dbReference type="GO" id="GO:0036205">
    <property type="term" value="P:histone catabolic process"/>
    <property type="evidence" value="ECO:0007669"/>
    <property type="project" value="TreeGrafter"/>
</dbReference>
<gene>
    <name evidence="4" type="ORF">TGAM01_v209382</name>
    <name evidence="3" type="ORF">TGAMA5MH_05484</name>
</gene>
<feature type="compositionally biased region" description="Basic and acidic residues" evidence="1">
    <location>
        <begin position="71"/>
        <end position="81"/>
    </location>
</feature>
<feature type="compositionally biased region" description="Polar residues" evidence="1">
    <location>
        <begin position="85"/>
        <end position="104"/>
    </location>
</feature>
<reference evidence="4 5" key="1">
    <citation type="journal article" date="2016" name="Genome Announc.">
        <title>Draft Whole-Genome Sequence of Trichoderma gamsii T6085, a Promising Biocontrol Agent of Fusarium Head Blight on Wheat.</title>
        <authorList>
            <person name="Baroncelli R."/>
            <person name="Zapparata A."/>
            <person name="Piaggeschi G."/>
            <person name="Sarrocco S."/>
            <person name="Vannacci G."/>
        </authorList>
    </citation>
    <scope>NUCLEOTIDE SEQUENCE [LARGE SCALE GENOMIC DNA]</scope>
    <source>
        <strain evidence="4 5">T6085</strain>
    </source>
</reference>
<evidence type="ECO:0000313" key="3">
    <source>
        <dbReference type="EMBL" id="PNP42742.1"/>
    </source>
</evidence>
<dbReference type="Pfam" id="PF01426">
    <property type="entry name" value="BAH"/>
    <property type="match status" value="1"/>
</dbReference>
<dbReference type="OrthoDB" id="336088at2759"/>
<feature type="compositionally biased region" description="Polar residues" evidence="1">
    <location>
        <begin position="115"/>
        <end position="125"/>
    </location>
</feature>
<feature type="region of interest" description="Disordered" evidence="1">
    <location>
        <begin position="1"/>
        <end position="159"/>
    </location>
</feature>
<proteinExistence type="predicted"/>
<evidence type="ECO:0000259" key="2">
    <source>
        <dbReference type="PROSITE" id="PS51038"/>
    </source>
</evidence>
<protein>
    <recommendedName>
        <fullName evidence="2">BAH domain-containing protein</fullName>
    </recommendedName>
</protein>
<evidence type="ECO:0000256" key="1">
    <source>
        <dbReference type="SAM" id="MobiDB-lite"/>
    </source>
</evidence>
<comment type="caution">
    <text evidence="3">The sequence shown here is derived from an EMBL/GenBank/DDBJ whole genome shotgun (WGS) entry which is preliminary data.</text>
</comment>
<dbReference type="InterPro" id="IPR001025">
    <property type="entry name" value="BAH_dom"/>
</dbReference>
<dbReference type="GO" id="GO:0004842">
    <property type="term" value="F:ubiquitin-protein transferase activity"/>
    <property type="evidence" value="ECO:0007669"/>
    <property type="project" value="TreeGrafter"/>
</dbReference>
<dbReference type="Gene3D" id="2.30.30.490">
    <property type="match status" value="1"/>
</dbReference>
<name>A0A2K0TB44_9HYPO</name>
<dbReference type="Proteomes" id="UP000236546">
    <property type="component" value="Unassembled WGS sequence"/>
</dbReference>
<dbReference type="PANTHER" id="PTHR47672:SF1">
    <property type="entry name" value="E3 UBIQUITIN-PROTEIN LIGASE SNT2"/>
    <property type="match status" value="1"/>
</dbReference>
<organism evidence="3 6">
    <name type="scientific">Trichoderma gamsii</name>
    <dbReference type="NCBI Taxonomy" id="398673"/>
    <lineage>
        <taxon>Eukaryota</taxon>
        <taxon>Fungi</taxon>
        <taxon>Dikarya</taxon>
        <taxon>Ascomycota</taxon>
        <taxon>Pezizomycotina</taxon>
        <taxon>Sordariomycetes</taxon>
        <taxon>Hypocreomycetidae</taxon>
        <taxon>Hypocreales</taxon>
        <taxon>Hypocreaceae</taxon>
        <taxon>Trichoderma</taxon>
    </lineage>
</organism>
<dbReference type="FunFam" id="2.30.30.490:FF:000018">
    <property type="entry name" value="Lid2 complex component snt2"/>
    <property type="match status" value="1"/>
</dbReference>
<feature type="compositionally biased region" description="Polar residues" evidence="1">
    <location>
        <begin position="132"/>
        <end position="145"/>
    </location>
</feature>
<evidence type="ECO:0000313" key="5">
    <source>
        <dbReference type="Proteomes" id="UP000054821"/>
    </source>
</evidence>
<dbReference type="AlphaFoldDB" id="A0A2K0TB44"/>
<dbReference type="RefSeq" id="XP_018660988.2">
    <property type="nucleotide sequence ID" value="XM_018805798.2"/>
</dbReference>
<dbReference type="InterPro" id="IPR029617">
    <property type="entry name" value="Snt2"/>
</dbReference>
<dbReference type="EMBL" id="MTYH01000050">
    <property type="protein sequence ID" value="PNP42742.1"/>
    <property type="molecule type" value="Genomic_DNA"/>
</dbReference>
<evidence type="ECO:0000313" key="6">
    <source>
        <dbReference type="Proteomes" id="UP000236546"/>
    </source>
</evidence>
<dbReference type="PROSITE" id="PS51038">
    <property type="entry name" value="BAH"/>
    <property type="match status" value="1"/>
</dbReference>
<sequence length="404" mass="44225">MVQPSDSKSAEPEAKATPEAMAKTSSASGAADKDTVIEAMPYGTRSRNRTANSRPNYAEDKDMDMDMYDYYPDKKDSDAAKKPSRQTNGVSNGETSRGNGSSRKNAVAAADDSKATPSQNGSQDAKSGGTIHASQATSGTATSQPSRKRKAAANQNGGAAAAASTATSAAATPPASTIAASKKNALAAQAQLQGMTWPESNMLTFETCKGLPDNGRMVADDGTVLEANDHVYLVCEPPGEPYYLGRIMEFMHTNNDASRPVDAVRINWFYRPKDIGRKASDTRMVFASMHSDISPLTALRGKCTIRHRLEIKSMNDYRRTPDSFWYEKLYDRYIQKNYDLIPTRLIVNVPEKVKKVLDERWQYVLVEQGRGKELTSAVKLCKRCSGYCARYVPSTRPYKALHQA</sequence>
<dbReference type="InterPro" id="IPR043151">
    <property type="entry name" value="BAH_sf"/>
</dbReference>
<reference evidence="3 6" key="2">
    <citation type="submission" date="2017-02" db="EMBL/GenBank/DDBJ databases">
        <title>Genomes of Trichoderma spp. with biocontrol activity.</title>
        <authorList>
            <person name="Gardiner D."/>
            <person name="Kazan K."/>
            <person name="Vos C."/>
            <person name="Harvey P."/>
        </authorList>
    </citation>
    <scope>NUCLEOTIDE SEQUENCE [LARGE SCALE GENOMIC DNA]</scope>
    <source>
        <strain evidence="3 6">A5MH</strain>
    </source>
</reference>
<reference evidence="4" key="3">
    <citation type="submission" date="2017-08" db="EMBL/GenBank/DDBJ databases">
        <title>Trichoderma gamsii strain T6085, whole genome shotgun sequencing project.</title>
        <authorList>
            <person name="Baroncelli R."/>
        </authorList>
    </citation>
    <scope>NUCLEOTIDE SEQUENCE</scope>
    <source>
        <strain evidence="4">T6085</strain>
    </source>
</reference>
<dbReference type="GO" id="GO:0048189">
    <property type="term" value="C:Lid2 complex"/>
    <property type="evidence" value="ECO:0007669"/>
    <property type="project" value="TreeGrafter"/>
</dbReference>
<dbReference type="GO" id="GO:0003682">
    <property type="term" value="F:chromatin binding"/>
    <property type="evidence" value="ECO:0007669"/>
    <property type="project" value="InterPro"/>
</dbReference>
<evidence type="ECO:0000313" key="4">
    <source>
        <dbReference type="EMBL" id="PON21795.1"/>
    </source>
</evidence>
<dbReference type="GeneID" id="29985881"/>